<reference evidence="3 4" key="1">
    <citation type="journal article" date="2018" name="IMA Fungus">
        <title>IMA Genome-F 9: Draft genome sequence of Annulohypoxylon stygium, Aspergillus mulundensis, Berkeleyomyces basicola (syn. Thielaviopsis basicola), Ceratocystis smalleyi, two Cercospora beticola strains, Coleophoma cylindrospora, Fusarium fracticaudum, Phialophora cf. hyalina, and Morchella septimelata.</title>
        <authorList>
            <person name="Wingfield B.D."/>
            <person name="Bills G.F."/>
            <person name="Dong Y."/>
            <person name="Huang W."/>
            <person name="Nel W.J."/>
            <person name="Swalarsk-Parry B.S."/>
            <person name="Vaghefi N."/>
            <person name="Wilken P.M."/>
            <person name="An Z."/>
            <person name="de Beer Z.W."/>
            <person name="De Vos L."/>
            <person name="Chen L."/>
            <person name="Duong T.A."/>
            <person name="Gao Y."/>
            <person name="Hammerbacher A."/>
            <person name="Kikkert J.R."/>
            <person name="Li Y."/>
            <person name="Li H."/>
            <person name="Li K."/>
            <person name="Li Q."/>
            <person name="Liu X."/>
            <person name="Ma X."/>
            <person name="Naidoo K."/>
            <person name="Pethybridge S.J."/>
            <person name="Sun J."/>
            <person name="Steenkamp E.T."/>
            <person name="van der Nest M.A."/>
            <person name="van Wyk S."/>
            <person name="Wingfield M.J."/>
            <person name="Xiong C."/>
            <person name="Yue Q."/>
            <person name="Zhang X."/>
        </authorList>
    </citation>
    <scope>NUCLEOTIDE SEQUENCE [LARGE SCALE GENOMIC DNA]</scope>
    <source>
        <strain evidence="3 4">BP6252</strain>
    </source>
</reference>
<feature type="domain" description="UBC core" evidence="2">
    <location>
        <begin position="11"/>
        <end position="186"/>
    </location>
</feature>
<sequence length="353" mass="38367">MAPRLSSLSVVRRQRLLVEFSSLKYACPHGVFMSLTPGDATLWSGVIFVRKGPYAPALLRFQISFPPTYPDLPPLVTFSTDIFHPLITPLTTYLYTTDVQAEGTVSATDEERLPPGGMSLRHGFPTWFGRTTRSRQSAKNHTPIRGGSVTSEPSSAASTSPTPRQASGSTAGTTKQGREPIAIYEVLRYIRSAFDDEEVLDNVPLEAAGNPGAWHAWRSHRVKSGKFLAPPPPPKDWKGGIWHEGGSDDEGSASSSGTPEGYQRLAGGTSGPLKPGAQGIARRPGEWNWEGVWEVRVKKGIDNSIAEAVLYGSASPGDDLIQFLNKDEEEIETIKQEIQRSVETVEPMGRGVV</sequence>
<dbReference type="InterPro" id="IPR000608">
    <property type="entry name" value="UBC"/>
</dbReference>
<accession>A0A3D8S053</accession>
<keyword evidence="4" id="KW-1185">Reference proteome</keyword>
<dbReference type="OrthoDB" id="5596422at2759"/>
<dbReference type="CDD" id="cd23814">
    <property type="entry name" value="UEV_AKTIP"/>
    <property type="match status" value="1"/>
</dbReference>
<dbReference type="Proteomes" id="UP000256645">
    <property type="component" value="Unassembled WGS sequence"/>
</dbReference>
<gene>
    <name evidence="3" type="ORF">BP6252_04089</name>
</gene>
<dbReference type="Pfam" id="PF00179">
    <property type="entry name" value="UQ_con"/>
    <property type="match status" value="1"/>
</dbReference>
<protein>
    <submittedName>
        <fullName evidence="3">UBC-like protein</fullName>
    </submittedName>
</protein>
<proteinExistence type="predicted"/>
<dbReference type="Gene3D" id="3.10.110.10">
    <property type="entry name" value="Ubiquitin Conjugating Enzyme"/>
    <property type="match status" value="1"/>
</dbReference>
<feature type="region of interest" description="Disordered" evidence="1">
    <location>
        <begin position="105"/>
        <end position="177"/>
    </location>
</feature>
<dbReference type="SUPFAM" id="SSF54495">
    <property type="entry name" value="UBC-like"/>
    <property type="match status" value="1"/>
</dbReference>
<dbReference type="STRING" id="1849047.A0A3D8S053"/>
<evidence type="ECO:0000259" key="2">
    <source>
        <dbReference type="PROSITE" id="PS50127"/>
    </source>
</evidence>
<dbReference type="AlphaFoldDB" id="A0A3D8S053"/>
<dbReference type="EMBL" id="PDLM01000004">
    <property type="protein sequence ID" value="RDW79451.1"/>
    <property type="molecule type" value="Genomic_DNA"/>
</dbReference>
<evidence type="ECO:0000256" key="1">
    <source>
        <dbReference type="SAM" id="MobiDB-lite"/>
    </source>
</evidence>
<dbReference type="InterPro" id="IPR016135">
    <property type="entry name" value="UBQ-conjugating_enzyme/RWD"/>
</dbReference>
<evidence type="ECO:0000313" key="4">
    <source>
        <dbReference type="Proteomes" id="UP000256645"/>
    </source>
</evidence>
<organism evidence="3 4">
    <name type="scientific">Coleophoma cylindrospora</name>
    <dbReference type="NCBI Taxonomy" id="1849047"/>
    <lineage>
        <taxon>Eukaryota</taxon>
        <taxon>Fungi</taxon>
        <taxon>Dikarya</taxon>
        <taxon>Ascomycota</taxon>
        <taxon>Pezizomycotina</taxon>
        <taxon>Leotiomycetes</taxon>
        <taxon>Helotiales</taxon>
        <taxon>Dermateaceae</taxon>
        <taxon>Coleophoma</taxon>
    </lineage>
</organism>
<feature type="region of interest" description="Disordered" evidence="1">
    <location>
        <begin position="226"/>
        <end position="282"/>
    </location>
</feature>
<feature type="compositionally biased region" description="Low complexity" evidence="1">
    <location>
        <begin position="148"/>
        <end position="167"/>
    </location>
</feature>
<evidence type="ECO:0000313" key="3">
    <source>
        <dbReference type="EMBL" id="RDW79451.1"/>
    </source>
</evidence>
<dbReference type="PROSITE" id="PS50127">
    <property type="entry name" value="UBC_2"/>
    <property type="match status" value="1"/>
</dbReference>
<name>A0A3D8S053_9HELO</name>
<comment type="caution">
    <text evidence="3">The sequence shown here is derived from an EMBL/GenBank/DDBJ whole genome shotgun (WGS) entry which is preliminary data.</text>
</comment>